<dbReference type="Gramene" id="Mp1g28070.1">
    <property type="protein sequence ID" value="Mp1g28070.1.cds"/>
    <property type="gene ID" value="Mp1g28070"/>
</dbReference>
<dbReference type="Proteomes" id="UP000244005">
    <property type="component" value="Unassembled WGS sequence"/>
</dbReference>
<dbReference type="Gene3D" id="1.50.40.10">
    <property type="entry name" value="Mitochondrial carrier domain"/>
    <property type="match status" value="1"/>
</dbReference>
<dbReference type="GO" id="GO:0055085">
    <property type="term" value="P:transmembrane transport"/>
    <property type="evidence" value="ECO:0007669"/>
    <property type="project" value="InterPro"/>
</dbReference>
<keyword evidence="7 8" id="KW-0472">Membrane</keyword>
<gene>
    <name evidence="12" type="ORF">MARPO_0002s0071</name>
</gene>
<keyword evidence="4 8" id="KW-0812">Transmembrane</keyword>
<comment type="similarity">
    <text evidence="2 9">Belongs to the mitochondrial carrier (TC 2.A.29) family.</text>
</comment>
<evidence type="ECO:0000256" key="3">
    <source>
        <dbReference type="ARBA" id="ARBA00022448"/>
    </source>
</evidence>
<dbReference type="Gramene" id="Mp1g28070.2">
    <property type="protein sequence ID" value="Mp1g28070.2.cds"/>
    <property type="gene ID" value="Mp1g28070"/>
</dbReference>
<dbReference type="Pfam" id="PF00153">
    <property type="entry name" value="Mito_carr"/>
    <property type="match status" value="3"/>
</dbReference>
<protein>
    <recommendedName>
        <fullName evidence="14">Mitochondrial carrier protein</fullName>
    </recommendedName>
</protein>
<reference evidence="13" key="1">
    <citation type="journal article" date="2017" name="Cell">
        <title>Insights into land plant evolution garnered from the Marchantia polymorpha genome.</title>
        <authorList>
            <person name="Bowman J.L."/>
            <person name="Kohchi T."/>
            <person name="Yamato K.T."/>
            <person name="Jenkins J."/>
            <person name="Shu S."/>
            <person name="Ishizaki K."/>
            <person name="Yamaoka S."/>
            <person name="Nishihama R."/>
            <person name="Nakamura Y."/>
            <person name="Berger F."/>
            <person name="Adam C."/>
            <person name="Aki S.S."/>
            <person name="Althoff F."/>
            <person name="Araki T."/>
            <person name="Arteaga-Vazquez M.A."/>
            <person name="Balasubrmanian S."/>
            <person name="Barry K."/>
            <person name="Bauer D."/>
            <person name="Boehm C.R."/>
            <person name="Briginshaw L."/>
            <person name="Caballero-Perez J."/>
            <person name="Catarino B."/>
            <person name="Chen F."/>
            <person name="Chiyoda S."/>
            <person name="Chovatia M."/>
            <person name="Davies K.M."/>
            <person name="Delmans M."/>
            <person name="Demura T."/>
            <person name="Dierschke T."/>
            <person name="Dolan L."/>
            <person name="Dorantes-Acosta A.E."/>
            <person name="Eklund D.M."/>
            <person name="Florent S.N."/>
            <person name="Flores-Sandoval E."/>
            <person name="Fujiyama A."/>
            <person name="Fukuzawa H."/>
            <person name="Galik B."/>
            <person name="Grimanelli D."/>
            <person name="Grimwood J."/>
            <person name="Grossniklaus U."/>
            <person name="Hamada T."/>
            <person name="Haseloff J."/>
            <person name="Hetherington A.J."/>
            <person name="Higo A."/>
            <person name="Hirakawa Y."/>
            <person name="Hundley H.N."/>
            <person name="Ikeda Y."/>
            <person name="Inoue K."/>
            <person name="Inoue S.I."/>
            <person name="Ishida S."/>
            <person name="Jia Q."/>
            <person name="Kakita M."/>
            <person name="Kanazawa T."/>
            <person name="Kawai Y."/>
            <person name="Kawashima T."/>
            <person name="Kennedy M."/>
            <person name="Kinose K."/>
            <person name="Kinoshita T."/>
            <person name="Kohara Y."/>
            <person name="Koide E."/>
            <person name="Komatsu K."/>
            <person name="Kopischke S."/>
            <person name="Kubo M."/>
            <person name="Kyozuka J."/>
            <person name="Lagercrantz U."/>
            <person name="Lin S.S."/>
            <person name="Lindquist E."/>
            <person name="Lipzen A.M."/>
            <person name="Lu C.W."/>
            <person name="De Luna E."/>
            <person name="Martienssen R.A."/>
            <person name="Minamino N."/>
            <person name="Mizutani M."/>
            <person name="Mizutani M."/>
            <person name="Mochizuki N."/>
            <person name="Monte I."/>
            <person name="Mosher R."/>
            <person name="Nagasaki H."/>
            <person name="Nakagami H."/>
            <person name="Naramoto S."/>
            <person name="Nishitani K."/>
            <person name="Ohtani M."/>
            <person name="Okamoto T."/>
            <person name="Okumura M."/>
            <person name="Phillips J."/>
            <person name="Pollak B."/>
            <person name="Reinders A."/>
            <person name="Rovekamp M."/>
            <person name="Sano R."/>
            <person name="Sawa S."/>
            <person name="Schmid M.W."/>
            <person name="Shirakawa M."/>
            <person name="Solano R."/>
            <person name="Spunde A."/>
            <person name="Suetsugu N."/>
            <person name="Sugano S."/>
            <person name="Sugiyama A."/>
            <person name="Sun R."/>
            <person name="Suzuki Y."/>
            <person name="Takenaka M."/>
            <person name="Takezawa D."/>
            <person name="Tomogane H."/>
            <person name="Tsuzuki M."/>
            <person name="Ueda T."/>
            <person name="Umeda M."/>
            <person name="Ward J.M."/>
            <person name="Watanabe Y."/>
            <person name="Yazaki K."/>
            <person name="Yokoyama R."/>
            <person name="Yoshitake Y."/>
            <person name="Yotsui I."/>
            <person name="Zachgo S."/>
            <person name="Schmutz J."/>
        </authorList>
    </citation>
    <scope>NUCLEOTIDE SEQUENCE [LARGE SCALE GENOMIC DNA]</scope>
    <source>
        <strain evidence="13">Tak-1</strain>
    </source>
</reference>
<evidence type="ECO:0000256" key="9">
    <source>
        <dbReference type="RuleBase" id="RU000488"/>
    </source>
</evidence>
<keyword evidence="3 9" id="KW-0813">Transport</keyword>
<feature type="transmembrane region" description="Helical" evidence="11">
    <location>
        <begin position="110"/>
        <end position="130"/>
    </location>
</feature>
<keyword evidence="5" id="KW-0677">Repeat</keyword>
<feature type="region of interest" description="Disordered" evidence="10">
    <location>
        <begin position="346"/>
        <end position="369"/>
    </location>
</feature>
<evidence type="ECO:0000256" key="6">
    <source>
        <dbReference type="ARBA" id="ARBA00022989"/>
    </source>
</evidence>
<keyword evidence="6 11" id="KW-1133">Transmembrane helix</keyword>
<keyword evidence="13" id="KW-1185">Reference proteome</keyword>
<dbReference type="InterPro" id="IPR002067">
    <property type="entry name" value="MCP"/>
</dbReference>
<comment type="subcellular location">
    <subcellularLocation>
        <location evidence="1">Membrane</location>
        <topology evidence="1">Multi-pass membrane protein</topology>
    </subcellularLocation>
</comment>
<dbReference type="PROSITE" id="PS50920">
    <property type="entry name" value="SOLCAR"/>
    <property type="match status" value="3"/>
</dbReference>
<dbReference type="SUPFAM" id="SSF103506">
    <property type="entry name" value="Mitochondrial carrier"/>
    <property type="match status" value="1"/>
</dbReference>
<evidence type="ECO:0000256" key="1">
    <source>
        <dbReference type="ARBA" id="ARBA00004141"/>
    </source>
</evidence>
<evidence type="ECO:0000256" key="8">
    <source>
        <dbReference type="PROSITE-ProRule" id="PRU00282"/>
    </source>
</evidence>
<evidence type="ECO:0000256" key="5">
    <source>
        <dbReference type="ARBA" id="ARBA00022737"/>
    </source>
</evidence>
<proteinExistence type="inferred from homology"/>
<feature type="transmembrane region" description="Helical" evidence="11">
    <location>
        <begin position="69"/>
        <end position="90"/>
    </location>
</feature>
<evidence type="ECO:0000313" key="13">
    <source>
        <dbReference type="Proteomes" id="UP000244005"/>
    </source>
</evidence>
<evidence type="ECO:0000256" key="2">
    <source>
        <dbReference type="ARBA" id="ARBA00006375"/>
    </source>
</evidence>
<evidence type="ECO:0008006" key="14">
    <source>
        <dbReference type="Google" id="ProtNLM"/>
    </source>
</evidence>
<dbReference type="EMBL" id="KZ772674">
    <property type="protein sequence ID" value="PTQ49572.1"/>
    <property type="molecule type" value="Genomic_DNA"/>
</dbReference>
<name>A0A2R6XTZ5_MARPO</name>
<feature type="repeat" description="Solcar" evidence="8">
    <location>
        <begin position="234"/>
        <end position="320"/>
    </location>
</feature>
<evidence type="ECO:0000313" key="12">
    <source>
        <dbReference type="EMBL" id="PTQ49573.1"/>
    </source>
</evidence>
<dbReference type="EMBL" id="KZ772674">
    <property type="protein sequence ID" value="PTQ49573.1"/>
    <property type="molecule type" value="Genomic_DNA"/>
</dbReference>
<evidence type="ECO:0000256" key="10">
    <source>
        <dbReference type="SAM" id="MobiDB-lite"/>
    </source>
</evidence>
<accession>A0A2R6XTZ5</accession>
<dbReference type="PRINTS" id="PR00926">
    <property type="entry name" value="MITOCARRIER"/>
</dbReference>
<feature type="repeat" description="Solcar" evidence="8">
    <location>
        <begin position="8"/>
        <end position="98"/>
    </location>
</feature>
<sequence length="369" mass="40800">MEDVASWRAGWREYVWGGFAGAFGETLMHPVDTLKTRIQSGGQFIVAHQGHNEVGQALRFIWSVDGVRGFYRGVVPSFIGSLVTGATYFGFIETTKDWLEYSKPSLTGPWAHFLAGAIGEGLGSVVYVPCEVIKQRMQLQGSCQSWSATMAKINKSSSSGLASYMYYTGVYQAGRSILLKEGFAGLYSGYFSTLARDVPFAGLQIMFYEGFREALEYSHEKKFLTEINITARKFSSLEELVMGGIAGGVSAFLTTPLDVIKTRLQVQGSTHRYKGWTDAAKTIWKEENIHGFFRGVVPRVVWFVPASAVTFMSFEWFRKQYHEKINDSVHECGAGLGVLTKGSVSSSPFLPRPLSSHESRQDQSSAGNA</sequence>
<reference evidence="12" key="2">
    <citation type="submission" date="2017-12" db="EMBL/GenBank/DDBJ databases">
        <title>WGS assembly of Marchantia polymorpha.</title>
        <authorList>
            <person name="Bowman J.L."/>
            <person name="Kohchi T."/>
            <person name="Yamato K.T."/>
            <person name="Jenkins J."/>
            <person name="Shu S."/>
            <person name="Ishizaki K."/>
            <person name="Yamaoka S."/>
            <person name="Nishihama R."/>
            <person name="Nakamura Y."/>
            <person name="Berger F."/>
            <person name="Adam C."/>
            <person name="Aki S.S."/>
            <person name="Althoff F."/>
            <person name="Araki T."/>
            <person name="Arteaga-Vazquez M.A."/>
            <person name="Balasubrmanian S."/>
            <person name="Bauer D."/>
            <person name="Boehm C.R."/>
            <person name="Briginshaw L."/>
            <person name="Caballero-Perez J."/>
            <person name="Catarino B."/>
            <person name="Chen F."/>
            <person name="Chiyoda S."/>
            <person name="Chovatia M."/>
            <person name="Davies K.M."/>
            <person name="Delmans M."/>
            <person name="Demura T."/>
            <person name="Dierschke T."/>
            <person name="Dolan L."/>
            <person name="Dorantes-Acosta A.E."/>
            <person name="Eklund D.M."/>
            <person name="Florent S.N."/>
            <person name="Flores-Sandoval E."/>
            <person name="Fujiyama A."/>
            <person name="Fukuzawa H."/>
            <person name="Galik B."/>
            <person name="Grimanelli D."/>
            <person name="Grimwood J."/>
            <person name="Grossniklaus U."/>
            <person name="Hamada T."/>
            <person name="Haseloff J."/>
            <person name="Hetherington A.J."/>
            <person name="Higo A."/>
            <person name="Hirakawa Y."/>
            <person name="Hundley H.N."/>
            <person name="Ikeda Y."/>
            <person name="Inoue K."/>
            <person name="Inoue S."/>
            <person name="Ishida S."/>
            <person name="Jia Q."/>
            <person name="Kakita M."/>
            <person name="Kanazawa T."/>
            <person name="Kawai Y."/>
            <person name="Kawashima T."/>
            <person name="Kennedy M."/>
            <person name="Kinose K."/>
            <person name="Kinoshita T."/>
            <person name="Kohara Y."/>
            <person name="Koide E."/>
            <person name="Komatsu K."/>
            <person name="Kopischke S."/>
            <person name="Kubo M."/>
            <person name="Kyozuka J."/>
            <person name="Lagercrantz U."/>
            <person name="Lin S.S."/>
            <person name="Lindquist E."/>
            <person name="Lipzen A.M."/>
            <person name="Lu C."/>
            <person name="Luna E.D."/>
            <person name="Martienssen R.A."/>
            <person name="Minamino N."/>
            <person name="Mizutani M."/>
            <person name="Mizutani M."/>
            <person name="Mochizuki N."/>
            <person name="Monte I."/>
            <person name="Mosher R."/>
            <person name="Nagasaki H."/>
            <person name="Nakagami H."/>
            <person name="Naramoto S."/>
            <person name="Nishitani K."/>
            <person name="Ohtani M."/>
            <person name="Okamoto T."/>
            <person name="Okumura M."/>
            <person name="Phillips J."/>
            <person name="Pollak B."/>
            <person name="Reinders A."/>
            <person name="Roevekamp M."/>
            <person name="Sano R."/>
            <person name="Sawa S."/>
            <person name="Schmid M.W."/>
            <person name="Shirakawa M."/>
            <person name="Solano R."/>
            <person name="Spunde A."/>
            <person name="Suetsugu N."/>
            <person name="Sugano S."/>
            <person name="Sugiyama A."/>
            <person name="Sun R."/>
            <person name="Suzuki Y."/>
            <person name="Takenaka M."/>
            <person name="Takezawa D."/>
            <person name="Tomogane H."/>
            <person name="Tsuzuki M."/>
            <person name="Ueda T."/>
            <person name="Umeda M."/>
            <person name="Ward J.M."/>
            <person name="Watanabe Y."/>
            <person name="Yazaki K."/>
            <person name="Yokoyama R."/>
            <person name="Yoshitake Y."/>
            <person name="Yotsui I."/>
            <person name="Zachgo S."/>
            <person name="Schmutz J."/>
        </authorList>
    </citation>
    <scope>NUCLEOTIDE SEQUENCE [LARGE SCALE GENOMIC DNA]</scope>
    <source>
        <strain evidence="12">Tak-1</strain>
    </source>
</reference>
<dbReference type="AlphaFoldDB" id="A0A2R6XTZ5"/>
<dbReference type="GO" id="GO:0016020">
    <property type="term" value="C:membrane"/>
    <property type="evidence" value="ECO:0007669"/>
    <property type="project" value="UniProtKB-SubCell"/>
</dbReference>
<dbReference type="FunFam" id="1.50.40.10:FF:000113">
    <property type="entry name" value="Mitochondrial substrate carrier family protein"/>
    <property type="match status" value="1"/>
</dbReference>
<evidence type="ECO:0000256" key="4">
    <source>
        <dbReference type="ARBA" id="ARBA00022692"/>
    </source>
</evidence>
<evidence type="ECO:0000256" key="7">
    <source>
        <dbReference type="ARBA" id="ARBA00023136"/>
    </source>
</evidence>
<dbReference type="PANTHER" id="PTHR45667">
    <property type="entry name" value="S-ADENOSYLMETHIONINE MITOCHONDRIAL CARRIER PROTEIN"/>
    <property type="match status" value="1"/>
</dbReference>
<dbReference type="OrthoDB" id="415315at2759"/>
<evidence type="ECO:0000256" key="11">
    <source>
        <dbReference type="SAM" id="Phobius"/>
    </source>
</evidence>
<dbReference type="InterPro" id="IPR018108">
    <property type="entry name" value="MCP_transmembrane"/>
</dbReference>
<feature type="repeat" description="Solcar" evidence="8">
    <location>
        <begin position="107"/>
        <end position="214"/>
    </location>
</feature>
<dbReference type="OMA" id="RIQADIY"/>
<organism evidence="12 13">
    <name type="scientific">Marchantia polymorpha</name>
    <name type="common">Common liverwort</name>
    <name type="synonym">Marchantia aquatica</name>
    <dbReference type="NCBI Taxonomy" id="3197"/>
    <lineage>
        <taxon>Eukaryota</taxon>
        <taxon>Viridiplantae</taxon>
        <taxon>Streptophyta</taxon>
        <taxon>Embryophyta</taxon>
        <taxon>Marchantiophyta</taxon>
        <taxon>Marchantiopsida</taxon>
        <taxon>Marchantiidae</taxon>
        <taxon>Marchantiales</taxon>
        <taxon>Marchantiaceae</taxon>
        <taxon>Marchantia</taxon>
    </lineage>
</organism>
<dbReference type="InterPro" id="IPR023395">
    <property type="entry name" value="MCP_dom_sf"/>
</dbReference>